<feature type="domain" description="NDT80" evidence="4">
    <location>
        <begin position="40"/>
        <end position="294"/>
    </location>
</feature>
<keyword evidence="1 2" id="KW-0238">DNA-binding</keyword>
<dbReference type="Gene3D" id="2.60.40.1390">
    <property type="entry name" value="NDT80 DNA-binding domain"/>
    <property type="match status" value="2"/>
</dbReference>
<gene>
    <name evidence="5" type="ORF">MFLAVUS_001181</name>
</gene>
<evidence type="ECO:0000259" key="4">
    <source>
        <dbReference type="PROSITE" id="PS51517"/>
    </source>
</evidence>
<dbReference type="InterPro" id="IPR024061">
    <property type="entry name" value="NDT80_DNA-bd_dom"/>
</dbReference>
<feature type="region of interest" description="Disordered" evidence="3">
    <location>
        <begin position="451"/>
        <end position="483"/>
    </location>
</feature>
<feature type="compositionally biased region" description="Polar residues" evidence="3">
    <location>
        <begin position="289"/>
        <end position="299"/>
    </location>
</feature>
<dbReference type="Proteomes" id="UP001473302">
    <property type="component" value="Unassembled WGS sequence"/>
</dbReference>
<keyword evidence="6" id="KW-1185">Reference proteome</keyword>
<dbReference type="InterPro" id="IPR008967">
    <property type="entry name" value="p53-like_TF_DNA-bd_sf"/>
</dbReference>
<proteinExistence type="predicted"/>
<dbReference type="InterPro" id="IPR052605">
    <property type="entry name" value="Fungal_trans_regulator"/>
</dbReference>
<feature type="region of interest" description="Disordered" evidence="3">
    <location>
        <begin position="289"/>
        <end position="320"/>
    </location>
</feature>
<dbReference type="EMBL" id="BAABUK010000003">
    <property type="protein sequence ID" value="GAA5807802.1"/>
    <property type="molecule type" value="Genomic_DNA"/>
</dbReference>
<evidence type="ECO:0000313" key="5">
    <source>
        <dbReference type="EMBL" id="GAA5807802.1"/>
    </source>
</evidence>
<evidence type="ECO:0000256" key="3">
    <source>
        <dbReference type="SAM" id="MobiDB-lite"/>
    </source>
</evidence>
<dbReference type="PROSITE" id="PS51517">
    <property type="entry name" value="NDT80"/>
    <property type="match status" value="1"/>
</dbReference>
<organism evidence="5 6">
    <name type="scientific">Mucor flavus</name>
    <dbReference type="NCBI Taxonomy" id="439312"/>
    <lineage>
        <taxon>Eukaryota</taxon>
        <taxon>Fungi</taxon>
        <taxon>Fungi incertae sedis</taxon>
        <taxon>Mucoromycota</taxon>
        <taxon>Mucoromycotina</taxon>
        <taxon>Mucoromycetes</taxon>
        <taxon>Mucorales</taxon>
        <taxon>Mucorineae</taxon>
        <taxon>Mucoraceae</taxon>
        <taxon>Mucor</taxon>
    </lineage>
</organism>
<evidence type="ECO:0000256" key="1">
    <source>
        <dbReference type="ARBA" id="ARBA00023125"/>
    </source>
</evidence>
<dbReference type="InterPro" id="IPR037141">
    <property type="entry name" value="NDT80_DNA-bd_dom_sf"/>
</dbReference>
<name>A0ABP9YLR5_9FUNG</name>
<accession>A0ABP9YLR5</accession>
<dbReference type="PANTHER" id="PTHR35144:SF2">
    <property type="entry name" value="MEIOSIS-SPECIFIC TRANSCRIPTION FACTOR NDT80"/>
    <property type="match status" value="1"/>
</dbReference>
<dbReference type="SUPFAM" id="SSF49417">
    <property type="entry name" value="p53-like transcription factors"/>
    <property type="match status" value="1"/>
</dbReference>
<evidence type="ECO:0000313" key="6">
    <source>
        <dbReference type="Proteomes" id="UP001473302"/>
    </source>
</evidence>
<dbReference type="Pfam" id="PF05224">
    <property type="entry name" value="NDT80_PhoG"/>
    <property type="match status" value="1"/>
</dbReference>
<comment type="caution">
    <text evidence="5">The sequence shown here is derived from an EMBL/GenBank/DDBJ whole genome shotgun (WGS) entry which is preliminary data.</text>
</comment>
<evidence type="ECO:0000256" key="2">
    <source>
        <dbReference type="PROSITE-ProRule" id="PRU00850"/>
    </source>
</evidence>
<protein>
    <recommendedName>
        <fullName evidence="4">NDT80 domain-containing protein</fullName>
    </recommendedName>
</protein>
<reference evidence="5 6" key="1">
    <citation type="submission" date="2024-04" db="EMBL/GenBank/DDBJ databases">
        <title>genome sequences of Mucor flavus KT1a and Helicostylum pulchrum KT1b strains isolated from the surface of a dry-aged beef.</title>
        <authorList>
            <person name="Toyotome T."/>
            <person name="Hosono M."/>
            <person name="Torimaru M."/>
            <person name="Fukuda K."/>
            <person name="Mikami N."/>
        </authorList>
    </citation>
    <scope>NUCLEOTIDE SEQUENCE [LARGE SCALE GENOMIC DNA]</scope>
    <source>
        <strain evidence="5 6">KT1a</strain>
    </source>
</reference>
<dbReference type="PANTHER" id="PTHR35144">
    <property type="entry name" value="MEIOSIS-SPECIFIC TRANSCRIPTION FACTOR NDT80"/>
    <property type="match status" value="1"/>
</dbReference>
<feature type="DNA-binding region" description="NDT80" evidence="2">
    <location>
        <begin position="40"/>
        <end position="294"/>
    </location>
</feature>
<sequence>MTENVMVTPLFHQRSHSMPVGHGFINNGEGNTIKREFDYKRSSPLKNETTGSSTTTISEMFPLPIPKSIASQLNNSSSTVIDTQDEPNFFCKPKTLLQLFNYNNHKATSFPTVFNCKMDRGFFTSQSHWTCYRRNYFQVTASFIIPGHSEETCYALQLNDKPMQPIQQFHLRLKACTSSTTEAVIENKNLTRPVALTQMTPKRDKGPQREPPMIPITPSNTVYGCEQVCVTFERLQFRVATANNGKRRASQQYFCLIFELVAQLPDNSHHTISECYSSPLVVRGRSPGHYSSDTGIQTTARKRKLSNSPSTTTTTGTTVKRESPLLNQRTLPQPQYVFSPPTMVIDHQQTPTPPQSTSTSSSTYNIMPIMTPTSYSTASNSAFSNFHNRSQSANDSHFYSRTRLKYPMMEHHQDNDNNNNGNEMFESYQVSMARELRNWQQVVHQRNDSAATYDSFDNNNNNNNNRTRPGTPIPYHNYGPWSSNQQQFIENEEKLNNHHV</sequence>